<gene>
    <name evidence="2" type="ORF">FC15_GL000698</name>
</gene>
<keyword evidence="3" id="KW-1185">Reference proteome</keyword>
<dbReference type="PIRSF" id="PIRSF004749">
    <property type="entry name" value="Pep_def"/>
    <property type="match status" value="1"/>
</dbReference>
<dbReference type="Proteomes" id="UP000051315">
    <property type="component" value="Unassembled WGS sequence"/>
</dbReference>
<dbReference type="PATRIC" id="fig|1423735.3.peg.732"/>
<dbReference type="PRINTS" id="PR01576">
    <property type="entry name" value="PDEFORMYLASE"/>
</dbReference>
<accession>A0A0R1VVW8</accession>
<dbReference type="Pfam" id="PF01327">
    <property type="entry name" value="Pep_deformylase"/>
    <property type="match status" value="1"/>
</dbReference>
<name>A0A0R1VVW8_9LACO</name>
<dbReference type="GO" id="GO:0042586">
    <property type="term" value="F:peptide deformylase activity"/>
    <property type="evidence" value="ECO:0007669"/>
    <property type="project" value="InterPro"/>
</dbReference>
<comment type="caution">
    <text evidence="2">The sequence shown here is derived from an EMBL/GenBank/DDBJ whole genome shotgun (WGS) entry which is preliminary data.</text>
</comment>
<dbReference type="Gene3D" id="3.90.45.10">
    <property type="entry name" value="Peptide deformylase"/>
    <property type="match status" value="1"/>
</dbReference>
<dbReference type="AlphaFoldDB" id="A0A0R1VVW8"/>
<dbReference type="InterPro" id="IPR023635">
    <property type="entry name" value="Peptide_deformylase"/>
</dbReference>
<dbReference type="CDD" id="cd00487">
    <property type="entry name" value="Pep_deformylase"/>
    <property type="match status" value="1"/>
</dbReference>
<reference evidence="2 3" key="1">
    <citation type="journal article" date="2015" name="Genome Announc.">
        <title>Expanding the biotechnology potential of lactobacilli through comparative genomics of 213 strains and associated genera.</title>
        <authorList>
            <person name="Sun Z."/>
            <person name="Harris H.M."/>
            <person name="McCann A."/>
            <person name="Guo C."/>
            <person name="Argimon S."/>
            <person name="Zhang W."/>
            <person name="Yang X."/>
            <person name="Jeffery I.B."/>
            <person name="Cooney J.C."/>
            <person name="Kagawa T.F."/>
            <person name="Liu W."/>
            <person name="Song Y."/>
            <person name="Salvetti E."/>
            <person name="Wrobel A."/>
            <person name="Rasinkangas P."/>
            <person name="Parkhill J."/>
            <person name="Rea M.C."/>
            <person name="O'Sullivan O."/>
            <person name="Ritari J."/>
            <person name="Douillard F.P."/>
            <person name="Paul Ross R."/>
            <person name="Yang R."/>
            <person name="Briner A.E."/>
            <person name="Felis G.E."/>
            <person name="de Vos W.M."/>
            <person name="Barrangou R."/>
            <person name="Klaenhammer T.R."/>
            <person name="Caufield P.W."/>
            <person name="Cui Y."/>
            <person name="Zhang H."/>
            <person name="O'Toole P.W."/>
        </authorList>
    </citation>
    <scope>NUCLEOTIDE SEQUENCE [LARGE SCALE GENOMIC DNA]</scope>
    <source>
        <strain evidence="2 3">DSM 17758</strain>
    </source>
</reference>
<protein>
    <submittedName>
        <fullName evidence="2">Def2 protein</fullName>
    </submittedName>
</protein>
<evidence type="ECO:0000313" key="2">
    <source>
        <dbReference type="EMBL" id="KRM08027.1"/>
    </source>
</evidence>
<proteinExistence type="inferred from homology"/>
<dbReference type="SUPFAM" id="SSF56420">
    <property type="entry name" value="Peptide deformylase"/>
    <property type="match status" value="1"/>
</dbReference>
<dbReference type="STRING" id="1423735.FC15_GL000698"/>
<dbReference type="NCBIfam" id="NF006670">
    <property type="entry name" value="PRK09218.1"/>
    <property type="match status" value="1"/>
</dbReference>
<sequence>MKAHGLNLTTNMTTSNYSRSLSMIKPIMRDPAFLAQKSQPATINDAAVITDLLDTLRANADRCVGMAANMIGVQKNMIVCQMGPLAAPLVNPVIIKRSGPYQTEEGCLSLTGQRSTTRYQTITVNFENQNFQPQQQTFSGWIAQIIQHEIDHCNGILI</sequence>
<dbReference type="InterPro" id="IPR036821">
    <property type="entry name" value="Peptide_deformylase_sf"/>
</dbReference>
<dbReference type="PANTHER" id="PTHR10458:SF22">
    <property type="entry name" value="PEPTIDE DEFORMYLASE"/>
    <property type="match status" value="1"/>
</dbReference>
<dbReference type="EMBL" id="AZFX01000094">
    <property type="protein sequence ID" value="KRM08027.1"/>
    <property type="molecule type" value="Genomic_DNA"/>
</dbReference>
<evidence type="ECO:0000256" key="1">
    <source>
        <dbReference type="ARBA" id="ARBA00010759"/>
    </source>
</evidence>
<organism evidence="2 3">
    <name type="scientific">Lapidilactobacillus concavus DSM 17758</name>
    <dbReference type="NCBI Taxonomy" id="1423735"/>
    <lineage>
        <taxon>Bacteria</taxon>
        <taxon>Bacillati</taxon>
        <taxon>Bacillota</taxon>
        <taxon>Bacilli</taxon>
        <taxon>Lactobacillales</taxon>
        <taxon>Lactobacillaceae</taxon>
        <taxon>Lapidilactobacillus</taxon>
    </lineage>
</organism>
<comment type="similarity">
    <text evidence="1">Belongs to the polypeptide deformylase family.</text>
</comment>
<evidence type="ECO:0000313" key="3">
    <source>
        <dbReference type="Proteomes" id="UP000051315"/>
    </source>
</evidence>
<dbReference type="PANTHER" id="PTHR10458">
    <property type="entry name" value="PEPTIDE DEFORMYLASE"/>
    <property type="match status" value="1"/>
</dbReference>